<accession>A0ABX9V7Y6</accession>
<dbReference type="Proteomes" id="UP000269134">
    <property type="component" value="Unassembled WGS sequence"/>
</dbReference>
<evidence type="ECO:0008006" key="3">
    <source>
        <dbReference type="Google" id="ProtNLM"/>
    </source>
</evidence>
<protein>
    <recommendedName>
        <fullName evidence="3">Transposase</fullName>
    </recommendedName>
</protein>
<sequence length="59" mass="6987">MTDLPCFIDDFAWRRRNPYRIERLFSNDMQVCNPLPKALHRPAVRPRQRPCQQVTGTAC</sequence>
<proteinExistence type="predicted"/>
<comment type="caution">
    <text evidence="1">The sequence shown here is derived from an EMBL/GenBank/DDBJ whole genome shotgun (WGS) entry which is preliminary data.</text>
</comment>
<gene>
    <name evidence="1" type="ORF">EA795_04745</name>
</gene>
<dbReference type="EMBL" id="RFFL01000003">
    <property type="protein sequence ID" value="RMI02208.1"/>
    <property type="molecule type" value="Genomic_DNA"/>
</dbReference>
<evidence type="ECO:0000313" key="1">
    <source>
        <dbReference type="EMBL" id="RMI02208.1"/>
    </source>
</evidence>
<organism evidence="1 2">
    <name type="scientific">Stutzerimonas nitrititolerans</name>
    <dbReference type="NCBI Taxonomy" id="2482751"/>
    <lineage>
        <taxon>Bacteria</taxon>
        <taxon>Pseudomonadati</taxon>
        <taxon>Pseudomonadota</taxon>
        <taxon>Gammaproteobacteria</taxon>
        <taxon>Pseudomonadales</taxon>
        <taxon>Pseudomonadaceae</taxon>
        <taxon>Stutzerimonas</taxon>
    </lineage>
</organism>
<keyword evidence="2" id="KW-1185">Reference proteome</keyword>
<evidence type="ECO:0000313" key="2">
    <source>
        <dbReference type="Proteomes" id="UP000269134"/>
    </source>
</evidence>
<name>A0ABX9V7Y6_9GAMM</name>
<reference evidence="1 2" key="1">
    <citation type="submission" date="2018-10" db="EMBL/GenBank/DDBJ databases">
        <title>Pseudomonas sp. GL14 genome.</title>
        <authorList>
            <person name="Peng J."/>
            <person name="Liu Z.-P."/>
        </authorList>
    </citation>
    <scope>NUCLEOTIDE SEQUENCE [LARGE SCALE GENOMIC DNA]</scope>
    <source>
        <strain evidence="1 2">GL14</strain>
    </source>
</reference>